<feature type="transmembrane region" description="Helical" evidence="7">
    <location>
        <begin position="111"/>
        <end position="135"/>
    </location>
</feature>
<name>A0A849ANJ7_9MICO</name>
<dbReference type="PANTHER" id="PTHR30371">
    <property type="entry name" value="SEC-INDEPENDENT PROTEIN TRANSLOCASE PROTEIN TATC"/>
    <property type="match status" value="1"/>
</dbReference>
<dbReference type="Pfam" id="PF00902">
    <property type="entry name" value="TatC"/>
    <property type="match status" value="1"/>
</dbReference>
<sequence length="264" mass="29575">MSLGEHFREFRRRALVCAFAILVLGIVGWFLYPTVIRWLQEPLWAVAAERHVSRDKVQLNYGGTSIAEAFSVKLKVSLWIGLILSAPIWLWQIWAFLAPGLTKKEKRIARMFIGAAVPLFVLGCFVASLVMKNAVKFLLGVTPEDAVNYTNAGAYINFVTKFILVFGLAFLLPVFLVGLNSLRILPGRVMVKGWRVAVMIIAVFSAVMSPSPDAWSMLALMCPLIGLFFAAVLLSMFLDRRRAGREEKNRAEWLDIPDDQKSAL</sequence>
<comment type="caution">
    <text evidence="8">The sequence shown here is derived from an EMBL/GenBank/DDBJ whole genome shotgun (WGS) entry which is preliminary data.</text>
</comment>
<evidence type="ECO:0000256" key="1">
    <source>
        <dbReference type="ARBA" id="ARBA00004141"/>
    </source>
</evidence>
<keyword evidence="5 7" id="KW-0811">Translocation</keyword>
<dbReference type="PANTHER" id="PTHR30371:SF0">
    <property type="entry name" value="SEC-INDEPENDENT PROTEIN TRANSLOCASE PROTEIN TATC, CHLOROPLASTIC-RELATED"/>
    <property type="match status" value="1"/>
</dbReference>
<comment type="subunit">
    <text evidence="7">The Tat system comprises two distinct complexes: a TatABC complex, containing multiple copies of TatA, TatB and TatC subunits, and a separate TatA complex, containing only TatA subunits. Substrates initially bind to the TatABC complex, which probably triggers association of the separate TatA complex to form the active translocon.</text>
</comment>
<comment type="function">
    <text evidence="7">Part of the twin-arginine translocation (Tat) system that transports large folded proteins containing a characteristic twin-arginine motif in their signal peptide across membranes. Together with TatB, TatC is part of a receptor directly interacting with Tat signal peptides.</text>
</comment>
<evidence type="ECO:0000256" key="2">
    <source>
        <dbReference type="ARBA" id="ARBA00022692"/>
    </source>
</evidence>
<evidence type="ECO:0000256" key="3">
    <source>
        <dbReference type="ARBA" id="ARBA00022927"/>
    </source>
</evidence>
<evidence type="ECO:0000256" key="4">
    <source>
        <dbReference type="ARBA" id="ARBA00022989"/>
    </source>
</evidence>
<feature type="transmembrane region" description="Helical" evidence="7">
    <location>
        <begin position="155"/>
        <end position="177"/>
    </location>
</feature>
<dbReference type="GO" id="GO:0043953">
    <property type="term" value="P:protein transport by the Tat complex"/>
    <property type="evidence" value="ECO:0007669"/>
    <property type="project" value="UniProtKB-UniRule"/>
</dbReference>
<keyword evidence="7" id="KW-1003">Cell membrane</keyword>
<dbReference type="EMBL" id="JABENB010000003">
    <property type="protein sequence ID" value="NNG40981.1"/>
    <property type="molecule type" value="Genomic_DNA"/>
</dbReference>
<evidence type="ECO:0000313" key="9">
    <source>
        <dbReference type="Proteomes" id="UP000557772"/>
    </source>
</evidence>
<proteinExistence type="inferred from homology"/>
<dbReference type="PRINTS" id="PR01840">
    <property type="entry name" value="TATCFAMILY"/>
</dbReference>
<dbReference type="AlphaFoldDB" id="A0A849ANJ7"/>
<evidence type="ECO:0000256" key="6">
    <source>
        <dbReference type="ARBA" id="ARBA00023136"/>
    </source>
</evidence>
<evidence type="ECO:0000256" key="5">
    <source>
        <dbReference type="ARBA" id="ARBA00023010"/>
    </source>
</evidence>
<accession>A0A849ANJ7</accession>
<keyword evidence="2 7" id="KW-0812">Transmembrane</keyword>
<dbReference type="GO" id="GO:0009977">
    <property type="term" value="F:proton motive force dependent protein transmembrane transporter activity"/>
    <property type="evidence" value="ECO:0007669"/>
    <property type="project" value="TreeGrafter"/>
</dbReference>
<dbReference type="HAMAP" id="MF_00902">
    <property type="entry name" value="TatC"/>
    <property type="match status" value="1"/>
</dbReference>
<feature type="transmembrane region" description="Helical" evidence="7">
    <location>
        <begin position="12"/>
        <end position="32"/>
    </location>
</feature>
<dbReference type="GO" id="GO:0033281">
    <property type="term" value="C:TAT protein transport complex"/>
    <property type="evidence" value="ECO:0007669"/>
    <property type="project" value="UniProtKB-UniRule"/>
</dbReference>
<dbReference type="GO" id="GO:0065002">
    <property type="term" value="P:intracellular protein transmembrane transport"/>
    <property type="evidence" value="ECO:0007669"/>
    <property type="project" value="TreeGrafter"/>
</dbReference>
<feature type="transmembrane region" description="Helical" evidence="7">
    <location>
        <begin position="189"/>
        <end position="208"/>
    </location>
</feature>
<feature type="transmembrane region" description="Helical" evidence="7">
    <location>
        <begin position="214"/>
        <end position="238"/>
    </location>
</feature>
<comment type="similarity">
    <text evidence="7">Belongs to the TatC family.</text>
</comment>
<keyword evidence="9" id="KW-1185">Reference proteome</keyword>
<reference evidence="8 9" key="1">
    <citation type="submission" date="2020-05" db="EMBL/GenBank/DDBJ databases">
        <title>Flexivirga sp. ID2601S isolated from air conditioner.</title>
        <authorList>
            <person name="Kim D.H."/>
        </authorList>
    </citation>
    <scope>NUCLEOTIDE SEQUENCE [LARGE SCALE GENOMIC DNA]</scope>
    <source>
        <strain evidence="8 9">ID2601S</strain>
    </source>
</reference>
<keyword evidence="7" id="KW-0813">Transport</keyword>
<gene>
    <name evidence="7 8" type="primary">tatC</name>
    <name evidence="8" type="ORF">HJ588_17110</name>
</gene>
<keyword evidence="4 7" id="KW-1133">Transmembrane helix</keyword>
<dbReference type="NCBIfam" id="TIGR00945">
    <property type="entry name" value="tatC"/>
    <property type="match status" value="1"/>
</dbReference>
<organism evidence="8 9">
    <name type="scientific">Flexivirga aerilata</name>
    <dbReference type="NCBI Taxonomy" id="1656889"/>
    <lineage>
        <taxon>Bacteria</taxon>
        <taxon>Bacillati</taxon>
        <taxon>Actinomycetota</taxon>
        <taxon>Actinomycetes</taxon>
        <taxon>Micrococcales</taxon>
        <taxon>Dermacoccaceae</taxon>
        <taxon>Flexivirga</taxon>
    </lineage>
</organism>
<protein>
    <recommendedName>
        <fullName evidence="7">Sec-independent protein translocase protein TatC</fullName>
    </recommendedName>
</protein>
<keyword evidence="3 7" id="KW-0653">Protein transport</keyword>
<keyword evidence="6 7" id="KW-0472">Membrane</keyword>
<evidence type="ECO:0000256" key="7">
    <source>
        <dbReference type="HAMAP-Rule" id="MF_00902"/>
    </source>
</evidence>
<comment type="subcellular location">
    <subcellularLocation>
        <location evidence="7">Cell membrane</location>
        <topology evidence="7">Multi-pass membrane protein</topology>
    </subcellularLocation>
    <subcellularLocation>
        <location evidence="1">Membrane</location>
        <topology evidence="1">Multi-pass membrane protein</topology>
    </subcellularLocation>
</comment>
<feature type="transmembrane region" description="Helical" evidence="7">
    <location>
        <begin position="78"/>
        <end position="99"/>
    </location>
</feature>
<dbReference type="Proteomes" id="UP000557772">
    <property type="component" value="Unassembled WGS sequence"/>
</dbReference>
<dbReference type="InterPro" id="IPR002033">
    <property type="entry name" value="TatC"/>
</dbReference>
<evidence type="ECO:0000313" key="8">
    <source>
        <dbReference type="EMBL" id="NNG40981.1"/>
    </source>
</evidence>